<sequence length="90" mass="10153">MNTLADKLRAEEERARNQIRNMNGYGFSPTRLEDAIYHAEQAIILAEKALAVAKAKKRYQEAVKAHSGQAVSFSALVKARAEWMRVNYGE</sequence>
<proteinExistence type="predicted"/>
<evidence type="ECO:0000313" key="1">
    <source>
        <dbReference type="EMBL" id="CAB4164172.1"/>
    </source>
</evidence>
<accession>A0A6J5NZC2</accession>
<organism evidence="1">
    <name type="scientific">uncultured Caudovirales phage</name>
    <dbReference type="NCBI Taxonomy" id="2100421"/>
    <lineage>
        <taxon>Viruses</taxon>
        <taxon>Duplodnaviria</taxon>
        <taxon>Heunggongvirae</taxon>
        <taxon>Uroviricota</taxon>
        <taxon>Caudoviricetes</taxon>
        <taxon>Peduoviridae</taxon>
        <taxon>Maltschvirus</taxon>
        <taxon>Maltschvirus maltsch</taxon>
    </lineage>
</organism>
<name>A0A6J5NZC2_9CAUD</name>
<dbReference type="EMBL" id="LR796765">
    <property type="protein sequence ID" value="CAB4164172.1"/>
    <property type="molecule type" value="Genomic_DNA"/>
</dbReference>
<protein>
    <submittedName>
        <fullName evidence="1">Uncharacterized protein</fullName>
    </submittedName>
</protein>
<reference evidence="1" key="1">
    <citation type="submission" date="2020-04" db="EMBL/GenBank/DDBJ databases">
        <authorList>
            <person name="Chiriac C."/>
            <person name="Salcher M."/>
            <person name="Ghai R."/>
            <person name="Kavagutti S V."/>
        </authorList>
    </citation>
    <scope>NUCLEOTIDE SEQUENCE</scope>
</reference>
<gene>
    <name evidence="1" type="ORF">UFOVP826_5</name>
</gene>